<sequence length="45" mass="5308">MNANLWFFLSVCVIFGVGFCMFIVYLQHLKTMKQLELNATQHKKD</sequence>
<dbReference type="RefSeq" id="WP_226750525.1">
    <property type="nucleotide sequence ID" value="NZ_JAEINI020000003.1"/>
</dbReference>
<reference evidence="2 3" key="1">
    <citation type="submission" date="2021-10" db="EMBL/GenBank/DDBJ databases">
        <title>Alishewanella koreense sp. nov. isolated from seawater of southwestern coast in South Korea and the proposal for the reclassification of Rheinheimera perlucida and Rheinheimera tuosuensis as Arsukibacterium perlucida and Arsukibacterium tuosuensis.</title>
        <authorList>
            <person name="Kim K.H."/>
            <person name="Ruan W."/>
            <person name="Kim K.R."/>
            <person name="Baek J.H."/>
            <person name="Jeon C.O."/>
        </authorList>
    </citation>
    <scope>NUCLEOTIDE SEQUENCE [LARGE SCALE GENOMIC DNA]</scope>
    <source>
        <strain evidence="2 3">16-MA</strain>
    </source>
</reference>
<proteinExistence type="predicted"/>
<keyword evidence="1" id="KW-1133">Transmembrane helix</keyword>
<protein>
    <recommendedName>
        <fullName evidence="4">DUF3149 domain-containing protein</fullName>
    </recommendedName>
</protein>
<evidence type="ECO:0000313" key="2">
    <source>
        <dbReference type="EMBL" id="MCB5226432.1"/>
    </source>
</evidence>
<name>A0ABS8C293_9ALTE</name>
<comment type="caution">
    <text evidence="2">The sequence shown here is derived from an EMBL/GenBank/DDBJ whole genome shotgun (WGS) entry which is preliminary data.</text>
</comment>
<accession>A0ABS8C293</accession>
<evidence type="ECO:0000256" key="1">
    <source>
        <dbReference type="SAM" id="Phobius"/>
    </source>
</evidence>
<dbReference type="EMBL" id="JAEINI020000003">
    <property type="protein sequence ID" value="MCB5226432.1"/>
    <property type="molecule type" value="Genomic_DNA"/>
</dbReference>
<gene>
    <name evidence="2" type="ORF">JAO78_006350</name>
</gene>
<keyword evidence="1" id="KW-0812">Transmembrane</keyword>
<keyword evidence="3" id="KW-1185">Reference proteome</keyword>
<feature type="transmembrane region" description="Helical" evidence="1">
    <location>
        <begin position="6"/>
        <end position="26"/>
    </location>
</feature>
<evidence type="ECO:0000313" key="3">
    <source>
        <dbReference type="Proteomes" id="UP000633814"/>
    </source>
</evidence>
<keyword evidence="1" id="KW-0472">Membrane</keyword>
<dbReference type="Proteomes" id="UP000633814">
    <property type="component" value="Unassembled WGS sequence"/>
</dbReference>
<evidence type="ECO:0008006" key="4">
    <source>
        <dbReference type="Google" id="ProtNLM"/>
    </source>
</evidence>
<organism evidence="2 3">
    <name type="scientific">Alishewanella maricola</name>
    <dbReference type="NCBI Taxonomy" id="2795740"/>
    <lineage>
        <taxon>Bacteria</taxon>
        <taxon>Pseudomonadati</taxon>
        <taxon>Pseudomonadota</taxon>
        <taxon>Gammaproteobacteria</taxon>
        <taxon>Alteromonadales</taxon>
        <taxon>Alteromonadaceae</taxon>
        <taxon>Alishewanella</taxon>
    </lineage>
</organism>